<dbReference type="Proteomes" id="UP001190700">
    <property type="component" value="Unassembled WGS sequence"/>
</dbReference>
<comment type="caution">
    <text evidence="1">The sequence shown here is derived from an EMBL/GenBank/DDBJ whole genome shotgun (WGS) entry which is preliminary data.</text>
</comment>
<proteinExistence type="predicted"/>
<dbReference type="AlphaFoldDB" id="A0AAE0FQG0"/>
<evidence type="ECO:0000313" key="1">
    <source>
        <dbReference type="EMBL" id="KAK3263843.1"/>
    </source>
</evidence>
<protein>
    <submittedName>
        <fullName evidence="1">Uncharacterized protein</fullName>
    </submittedName>
</protein>
<sequence>RGGIAPMTAQRSVKVACAVTAQRGGMRGNQPAREDGDGAWCDPAGQCVAAAAAGSCPRESNCSVCAAASGERGGATAPCLTCPPGYQHFLRTAPRPWRAVDPSTDGMPWRGFDCSGECVKIVDDTSEDEVIRTNSLGGMTCSTCKPPLELIGSGLTHPKVVASAPAVDSVYSVDWNMREDFLRKGVVMARQVAPELLHYRPFFQEAYVSGMVQYYYYNLMQEPCTCERSPGGSLCAAAAPKDFPYDPLYLQDLAKRRDVTTLRAMLQECAKKGNATVGFFQQMDLRRLHPVISKWALGKRLARVASELLGVPALRLYQDAMFVKDGRIGDDSIHLQQHKNRHTGWHMELTQVPVDTEAYVTAWCPLHPANDDDSILAFAPGSHEAGSWSRVWKNNSPRLLPVTEDVHTLVSRIRQISSEVKSMGTLPKEKLAEFKEKGAVLSTWKAMLARPVTLSERQRKLMTSTNLDLNNKFHMNWAARFRIMTFRRYEVGDCSFHSGRVMHAAPSNTAASKREAVTLTFIDAKALKMPMDYHKITNEDKLSYQKWFDDIKDWDEINHPQLPLVYNRSLDPLFVPFSGHQGDRSTHGELKR</sequence>
<dbReference type="PANTHER" id="PTHR20883:SF49">
    <property type="entry name" value="PHYTANOYL-COA DIOXYGENASE"/>
    <property type="match status" value="1"/>
</dbReference>
<evidence type="ECO:0000313" key="2">
    <source>
        <dbReference type="Proteomes" id="UP001190700"/>
    </source>
</evidence>
<gene>
    <name evidence="1" type="ORF">CYMTET_27378</name>
</gene>
<dbReference type="Gene3D" id="2.60.120.620">
    <property type="entry name" value="q2cbj1_9rhob like domain"/>
    <property type="match status" value="2"/>
</dbReference>
<dbReference type="SUPFAM" id="SSF51197">
    <property type="entry name" value="Clavaminate synthase-like"/>
    <property type="match status" value="2"/>
</dbReference>
<dbReference type="EMBL" id="LGRX02015002">
    <property type="protein sequence ID" value="KAK3263843.1"/>
    <property type="molecule type" value="Genomic_DNA"/>
</dbReference>
<organism evidence="1 2">
    <name type="scientific">Cymbomonas tetramitiformis</name>
    <dbReference type="NCBI Taxonomy" id="36881"/>
    <lineage>
        <taxon>Eukaryota</taxon>
        <taxon>Viridiplantae</taxon>
        <taxon>Chlorophyta</taxon>
        <taxon>Pyramimonadophyceae</taxon>
        <taxon>Pyramimonadales</taxon>
        <taxon>Pyramimonadaceae</taxon>
        <taxon>Cymbomonas</taxon>
    </lineage>
</organism>
<reference evidence="1 2" key="1">
    <citation type="journal article" date="2015" name="Genome Biol. Evol.">
        <title>Comparative Genomics of a Bacterivorous Green Alga Reveals Evolutionary Causalities and Consequences of Phago-Mixotrophic Mode of Nutrition.</title>
        <authorList>
            <person name="Burns J.A."/>
            <person name="Paasch A."/>
            <person name="Narechania A."/>
            <person name="Kim E."/>
        </authorList>
    </citation>
    <scope>NUCLEOTIDE SEQUENCE [LARGE SCALE GENOMIC DNA]</scope>
    <source>
        <strain evidence="1 2">PLY_AMNH</strain>
    </source>
</reference>
<feature type="non-terminal residue" evidence="1">
    <location>
        <position position="1"/>
    </location>
</feature>
<keyword evidence="2" id="KW-1185">Reference proteome</keyword>
<accession>A0AAE0FQG0</accession>
<dbReference type="PANTHER" id="PTHR20883">
    <property type="entry name" value="PHYTANOYL-COA DIOXYGENASE DOMAIN CONTAINING 1"/>
    <property type="match status" value="1"/>
</dbReference>
<name>A0AAE0FQG0_9CHLO</name>